<dbReference type="AlphaFoldDB" id="A0A410RN84"/>
<name>A0A410RN84_CORCK</name>
<sequence length="90" mass="9768">MLTIDALHLRLPAGFERRADTLVRLVARELSRVHVVNEGTHHVPSAHLSLHVDLSLPDGEVASRIAHALVSHVRGAVETGRVEEEGGSGW</sequence>
<dbReference type="EMBL" id="CP034669">
    <property type="protein sequence ID" value="QAT83389.1"/>
    <property type="molecule type" value="Genomic_DNA"/>
</dbReference>
<dbReference type="RefSeq" id="WP_128795551.1">
    <property type="nucleotide sequence ID" value="NZ_CP034669.1"/>
</dbReference>
<evidence type="ECO:0000313" key="1">
    <source>
        <dbReference type="EMBL" id="QAT83389.1"/>
    </source>
</evidence>
<proteinExistence type="predicted"/>
<protein>
    <submittedName>
        <fullName evidence="1">Uncharacterized protein</fullName>
    </submittedName>
</protein>
<gene>
    <name evidence="1" type="ORF">EJ065_1791</name>
</gene>
<organism evidence="1 2">
    <name type="scientific">Corallococcus coralloides</name>
    <name type="common">Myxococcus coralloides</name>
    <dbReference type="NCBI Taxonomy" id="184914"/>
    <lineage>
        <taxon>Bacteria</taxon>
        <taxon>Pseudomonadati</taxon>
        <taxon>Myxococcota</taxon>
        <taxon>Myxococcia</taxon>
        <taxon>Myxococcales</taxon>
        <taxon>Cystobacterineae</taxon>
        <taxon>Myxococcaceae</taxon>
        <taxon>Corallococcus</taxon>
    </lineage>
</organism>
<accession>A0A410RN84</accession>
<evidence type="ECO:0000313" key="2">
    <source>
        <dbReference type="Proteomes" id="UP000288758"/>
    </source>
</evidence>
<dbReference type="Proteomes" id="UP000288758">
    <property type="component" value="Chromosome"/>
</dbReference>
<reference evidence="1 2" key="1">
    <citation type="submission" date="2018-12" db="EMBL/GenBank/DDBJ databases">
        <title>Complete Genome Sequence of the Corallopyronin A producing Myxobacterium Corallococcus coralloides B035.</title>
        <authorList>
            <person name="Bouhired S.M."/>
            <person name="Rupp O."/>
            <person name="Blom J."/>
            <person name="Schaeberle T.F."/>
            <person name="Kehraus S."/>
            <person name="Schiefer A."/>
            <person name="Pfarr K."/>
            <person name="Goesmann A."/>
            <person name="Hoerauf A."/>
            <person name="Koenig G.M."/>
        </authorList>
    </citation>
    <scope>NUCLEOTIDE SEQUENCE [LARGE SCALE GENOMIC DNA]</scope>
    <source>
        <strain evidence="1 2">B035</strain>
    </source>
</reference>